<organism evidence="1">
    <name type="scientific">hydrothermal vent metagenome</name>
    <dbReference type="NCBI Taxonomy" id="652676"/>
    <lineage>
        <taxon>unclassified sequences</taxon>
        <taxon>metagenomes</taxon>
        <taxon>ecological metagenomes</taxon>
    </lineage>
</organism>
<feature type="non-terminal residue" evidence="1">
    <location>
        <position position="131"/>
    </location>
</feature>
<gene>
    <name evidence="1" type="ORF">MNBD_GAMMA10-162</name>
</gene>
<dbReference type="EMBL" id="UOFJ01000299">
    <property type="protein sequence ID" value="VAW67883.1"/>
    <property type="molecule type" value="Genomic_DNA"/>
</dbReference>
<accession>A0A3B0XUM4</accession>
<sequence length="131" mass="15476">MKKYIILLLFIYAPSSLACKLAEISEIRKDIEKAFIQKSFSNILEKYGAHQLIVLKAESEYNEDEPIEIHKFNNIPQLNKWFWKMHQYTQNMIIPEPATCNKFGCTYEWPKNTLHHGTYLFSFQIEVISEA</sequence>
<dbReference type="AlphaFoldDB" id="A0A3B0XUM4"/>
<name>A0A3B0XUM4_9ZZZZ</name>
<evidence type="ECO:0000313" key="1">
    <source>
        <dbReference type="EMBL" id="VAW67883.1"/>
    </source>
</evidence>
<reference evidence="1" key="1">
    <citation type="submission" date="2018-06" db="EMBL/GenBank/DDBJ databases">
        <authorList>
            <person name="Zhirakovskaya E."/>
        </authorList>
    </citation>
    <scope>NUCLEOTIDE SEQUENCE</scope>
</reference>
<protein>
    <recommendedName>
        <fullName evidence="2">Lipoprotein</fullName>
    </recommendedName>
</protein>
<evidence type="ECO:0008006" key="2">
    <source>
        <dbReference type="Google" id="ProtNLM"/>
    </source>
</evidence>
<dbReference type="PROSITE" id="PS51257">
    <property type="entry name" value="PROKAR_LIPOPROTEIN"/>
    <property type="match status" value="1"/>
</dbReference>
<proteinExistence type="predicted"/>